<keyword evidence="2" id="KW-0863">Zinc-finger</keyword>
<feature type="region of interest" description="Disordered" evidence="4">
    <location>
        <begin position="525"/>
        <end position="547"/>
    </location>
</feature>
<feature type="compositionally biased region" description="Basic and acidic residues" evidence="4">
    <location>
        <begin position="525"/>
        <end position="535"/>
    </location>
</feature>
<organism evidence="5 6">
    <name type="scientific">Microbotryum intermedium</name>
    <dbReference type="NCBI Taxonomy" id="269621"/>
    <lineage>
        <taxon>Eukaryota</taxon>
        <taxon>Fungi</taxon>
        <taxon>Dikarya</taxon>
        <taxon>Basidiomycota</taxon>
        <taxon>Pucciniomycotina</taxon>
        <taxon>Microbotryomycetes</taxon>
        <taxon>Microbotryales</taxon>
        <taxon>Microbotryaceae</taxon>
        <taxon>Microbotryum</taxon>
    </lineage>
</organism>
<feature type="compositionally biased region" description="Polar residues" evidence="4">
    <location>
        <begin position="48"/>
        <end position="71"/>
    </location>
</feature>
<dbReference type="InterPro" id="IPR013083">
    <property type="entry name" value="Znf_RING/FYVE/PHD"/>
</dbReference>
<feature type="region of interest" description="Disordered" evidence="4">
    <location>
        <begin position="432"/>
        <end position="462"/>
    </location>
</feature>
<feature type="compositionally biased region" description="Low complexity" evidence="4">
    <location>
        <begin position="568"/>
        <end position="580"/>
    </location>
</feature>
<feature type="compositionally biased region" description="Low complexity" evidence="4">
    <location>
        <begin position="33"/>
        <end position="47"/>
    </location>
</feature>
<protein>
    <submittedName>
        <fullName evidence="5">BQ2448_7774 protein</fullName>
    </submittedName>
</protein>
<evidence type="ECO:0000313" key="6">
    <source>
        <dbReference type="Proteomes" id="UP000198372"/>
    </source>
</evidence>
<dbReference type="AlphaFoldDB" id="A0A238FNI8"/>
<feature type="compositionally biased region" description="Low complexity" evidence="4">
    <location>
        <begin position="82"/>
        <end position="102"/>
    </location>
</feature>
<dbReference type="EMBL" id="FMSP01000023">
    <property type="protein sequence ID" value="SCV74745.1"/>
    <property type="molecule type" value="Genomic_DNA"/>
</dbReference>
<dbReference type="GO" id="GO:0008270">
    <property type="term" value="F:zinc ion binding"/>
    <property type="evidence" value="ECO:0007669"/>
    <property type="project" value="UniProtKB-KW"/>
</dbReference>
<keyword evidence="3" id="KW-0862">Zinc</keyword>
<evidence type="ECO:0000313" key="5">
    <source>
        <dbReference type="EMBL" id="SCV74745.1"/>
    </source>
</evidence>
<accession>A0A238FNI8</accession>
<feature type="compositionally biased region" description="Polar residues" evidence="4">
    <location>
        <begin position="268"/>
        <end position="282"/>
    </location>
</feature>
<name>A0A238FNI8_9BASI</name>
<dbReference type="OrthoDB" id="2507647at2759"/>
<sequence length="631" mass="64996">MPSPPPHGPPLGEQGPSGSERSRLRPRSRSSSRRASPTTARASSAGTHNAQPVASTSSLSGATSPESQRTPARQLRFNPVVSSSAHQAAGASSFSAVGSTSFQIRPAPRMTAAGHETIDLTGDSPPVVSASSSRTAPPYRPTSRHPTLTLPGSDGHRSREAAAQDGTNAIASGSGSGSGSASGSGSGAETRARRGTRAGVGQPSLTIELSSSSSSDDDDHDDDDIQVIEHVGAASGARRRITRANAQSLDGGGNTTRTYENGYLRPPQRNTNGSTGNIDNDTSGDAALARAWGAAEDQGELVRHGRPVALHLANNTGDGSMFHGFMHGNGGGARNGGGGGGGGGHPLGTEDAGHPFARIFALYPGLLANFGYIDYGLGAGFNIGGLARGLAGVMPANGGGWGGQDRVRAGKKYAIKMSHPRKVELGFTRDIVEPIDPNAPPSPATTSKKGGSKGGRGKAKDVQVVETEPVCASCLEPLLLAQSGDNRPWALRCGHCVCGKCVSEARSRAKLARMGHWTEVDLRTESINGSDRDGGCQRSGNDEDDDLEYIDFGSSTTTANGGIKRKASSTTSAASAATSATKKRKGKQKSVSEQTRIEDEWTSCPVVGCMGERTNVLAPEGDITGPFELYV</sequence>
<dbReference type="InterPro" id="IPR017907">
    <property type="entry name" value="Znf_RING_CS"/>
</dbReference>
<feature type="region of interest" description="Disordered" evidence="4">
    <location>
        <begin position="560"/>
        <end position="596"/>
    </location>
</feature>
<evidence type="ECO:0000256" key="3">
    <source>
        <dbReference type="ARBA" id="ARBA00022833"/>
    </source>
</evidence>
<evidence type="ECO:0000256" key="1">
    <source>
        <dbReference type="ARBA" id="ARBA00022723"/>
    </source>
</evidence>
<keyword evidence="6" id="KW-1185">Reference proteome</keyword>
<feature type="region of interest" description="Disordered" evidence="4">
    <location>
        <begin position="236"/>
        <end position="282"/>
    </location>
</feature>
<evidence type="ECO:0000256" key="2">
    <source>
        <dbReference type="ARBA" id="ARBA00022771"/>
    </source>
</evidence>
<feature type="region of interest" description="Disordered" evidence="4">
    <location>
        <begin position="1"/>
        <end position="223"/>
    </location>
</feature>
<dbReference type="STRING" id="269621.A0A238FNI8"/>
<gene>
    <name evidence="5" type="ORF">BQ2448_7774</name>
</gene>
<evidence type="ECO:0000256" key="4">
    <source>
        <dbReference type="SAM" id="MobiDB-lite"/>
    </source>
</evidence>
<feature type="compositionally biased region" description="Gly residues" evidence="4">
    <location>
        <begin position="174"/>
        <end position="186"/>
    </location>
</feature>
<reference evidence="6" key="1">
    <citation type="submission" date="2016-09" db="EMBL/GenBank/DDBJ databases">
        <authorList>
            <person name="Jeantristanb JTB J.-T."/>
            <person name="Ricardo R."/>
        </authorList>
    </citation>
    <scope>NUCLEOTIDE SEQUENCE [LARGE SCALE GENOMIC DNA]</scope>
</reference>
<dbReference type="Gene3D" id="3.30.40.10">
    <property type="entry name" value="Zinc/RING finger domain, C3HC4 (zinc finger)"/>
    <property type="match status" value="1"/>
</dbReference>
<dbReference type="PROSITE" id="PS00518">
    <property type="entry name" value="ZF_RING_1"/>
    <property type="match status" value="1"/>
</dbReference>
<keyword evidence="1" id="KW-0479">Metal-binding</keyword>
<proteinExistence type="predicted"/>
<dbReference type="Proteomes" id="UP000198372">
    <property type="component" value="Unassembled WGS sequence"/>
</dbReference>
<feature type="compositionally biased region" description="Low complexity" evidence="4">
    <location>
        <begin position="10"/>
        <end position="19"/>
    </location>
</feature>